<evidence type="ECO:0000313" key="4">
    <source>
        <dbReference type="EMBL" id="PWN42742.1"/>
    </source>
</evidence>
<gene>
    <name evidence="4" type="ORF">IE81DRAFT_323088</name>
</gene>
<feature type="compositionally biased region" description="Basic and acidic residues" evidence="2">
    <location>
        <begin position="152"/>
        <end position="166"/>
    </location>
</feature>
<organism evidence="4 5">
    <name type="scientific">Ceraceosorus guamensis</name>
    <dbReference type="NCBI Taxonomy" id="1522189"/>
    <lineage>
        <taxon>Eukaryota</taxon>
        <taxon>Fungi</taxon>
        <taxon>Dikarya</taxon>
        <taxon>Basidiomycota</taxon>
        <taxon>Ustilaginomycotina</taxon>
        <taxon>Exobasidiomycetes</taxon>
        <taxon>Ceraceosorales</taxon>
        <taxon>Ceraceosoraceae</taxon>
        <taxon>Ceraceosorus</taxon>
    </lineage>
</organism>
<dbReference type="Proteomes" id="UP000245783">
    <property type="component" value="Unassembled WGS sequence"/>
</dbReference>
<dbReference type="EMBL" id="KZ819376">
    <property type="protein sequence ID" value="PWN42742.1"/>
    <property type="molecule type" value="Genomic_DNA"/>
</dbReference>
<feature type="domain" description="Activator of Hsp90 ATPase AHSA1-like N-terminal" evidence="3">
    <location>
        <begin position="13"/>
        <end position="150"/>
    </location>
</feature>
<reference evidence="4 5" key="1">
    <citation type="journal article" date="2018" name="Mol. Biol. Evol.">
        <title>Broad Genomic Sampling Reveals a Smut Pathogenic Ancestry of the Fungal Clade Ustilaginomycotina.</title>
        <authorList>
            <person name="Kijpornyongpan T."/>
            <person name="Mondo S.J."/>
            <person name="Barry K."/>
            <person name="Sandor L."/>
            <person name="Lee J."/>
            <person name="Lipzen A."/>
            <person name="Pangilinan J."/>
            <person name="LaButti K."/>
            <person name="Hainaut M."/>
            <person name="Henrissat B."/>
            <person name="Grigoriev I.V."/>
            <person name="Spatafora J.W."/>
            <person name="Aime M.C."/>
        </authorList>
    </citation>
    <scope>NUCLEOTIDE SEQUENCE [LARGE SCALE GENOMIC DNA]</scope>
    <source>
        <strain evidence="4 5">MCA 4658</strain>
    </source>
</reference>
<name>A0A316VZ59_9BASI</name>
<dbReference type="STRING" id="1522189.A0A316VZ59"/>
<keyword evidence="5" id="KW-1185">Reference proteome</keyword>
<protein>
    <recommendedName>
        <fullName evidence="3">Activator of Hsp90 ATPase AHSA1-like N-terminal domain-containing protein</fullName>
    </recommendedName>
</protein>
<dbReference type="FunCoup" id="A0A316VZ59">
    <property type="interactions" value="679"/>
</dbReference>
<dbReference type="PANTHER" id="PTHR13009">
    <property type="entry name" value="HEAT SHOCK PROTEIN 90 HSP90 CO-CHAPERONE AHA-1"/>
    <property type="match status" value="1"/>
</dbReference>
<accession>A0A316VZ59</accession>
<evidence type="ECO:0000259" key="3">
    <source>
        <dbReference type="SMART" id="SM01000"/>
    </source>
</evidence>
<dbReference type="AlphaFoldDB" id="A0A316VZ59"/>
<dbReference type="InterPro" id="IPR036338">
    <property type="entry name" value="Aha1"/>
</dbReference>
<dbReference type="GO" id="GO:0005829">
    <property type="term" value="C:cytosol"/>
    <property type="evidence" value="ECO:0007669"/>
    <property type="project" value="TreeGrafter"/>
</dbReference>
<dbReference type="Gene3D" id="3.15.10.20">
    <property type="entry name" value="Activator of Hsp90 ATPase Aha1, N-terminal domain"/>
    <property type="match status" value="1"/>
</dbReference>
<dbReference type="PANTHER" id="PTHR13009:SF22">
    <property type="entry name" value="LD43819P"/>
    <property type="match status" value="1"/>
</dbReference>
<evidence type="ECO:0000313" key="5">
    <source>
        <dbReference type="Proteomes" id="UP000245783"/>
    </source>
</evidence>
<dbReference type="RefSeq" id="XP_025369902.1">
    <property type="nucleotide sequence ID" value="XM_025513829.1"/>
</dbReference>
<dbReference type="OrthoDB" id="567237at2759"/>
<dbReference type="GO" id="GO:0051087">
    <property type="term" value="F:protein-folding chaperone binding"/>
    <property type="evidence" value="ECO:0007669"/>
    <property type="project" value="InterPro"/>
</dbReference>
<dbReference type="GO" id="GO:0006457">
    <property type="term" value="P:protein folding"/>
    <property type="evidence" value="ECO:0007669"/>
    <property type="project" value="TreeGrafter"/>
</dbReference>
<dbReference type="GeneID" id="37035699"/>
<dbReference type="SMART" id="SM01000">
    <property type="entry name" value="Aha1_N"/>
    <property type="match status" value="1"/>
</dbReference>
<feature type="compositionally biased region" description="Basic and acidic residues" evidence="2">
    <location>
        <begin position="177"/>
        <end position="200"/>
    </location>
</feature>
<dbReference type="InParanoid" id="A0A316VZ59"/>
<feature type="region of interest" description="Disordered" evidence="2">
    <location>
        <begin position="152"/>
        <end position="212"/>
    </location>
</feature>
<evidence type="ECO:0000256" key="2">
    <source>
        <dbReference type="SAM" id="MobiDB-lite"/>
    </source>
</evidence>
<evidence type="ECO:0000256" key="1">
    <source>
        <dbReference type="ARBA" id="ARBA00006817"/>
    </source>
</evidence>
<dbReference type="Pfam" id="PF09229">
    <property type="entry name" value="Aha1_N"/>
    <property type="match status" value="1"/>
</dbReference>
<comment type="similarity">
    <text evidence="1">Belongs to the AHA1 family.</text>
</comment>
<dbReference type="InterPro" id="IPR015310">
    <property type="entry name" value="AHSA1-like_N"/>
</dbReference>
<dbReference type="GO" id="GO:0001671">
    <property type="term" value="F:ATPase activator activity"/>
    <property type="evidence" value="ECO:0007669"/>
    <property type="project" value="InterPro"/>
</dbReference>
<proteinExistence type="inferred from homology"/>
<sequence length="212" mass="23273">MSDSWNKQYHWRTKGTTAWAKSYFNAHLVGLEAQLAGGSIKTTEIKDWEGGDVELGNRKNKLITIYDCSFALNWSGQASDGSEVAGVIRWPEVSHEIEDNDEEYRFETELTTGGNSASSLYTELRSKFAPTLIPVFKSFRPTLVATHAGDLGHEQEAESAKKDAKPIPDGAPVIGAAEEKKASDESAEREKKEKEDKEKAGIPLLPPGFGSI</sequence>
<dbReference type="SUPFAM" id="SSF103111">
    <property type="entry name" value="Activator of Hsp90 ATPase, Aha1"/>
    <property type="match status" value="1"/>
</dbReference>